<dbReference type="AlphaFoldDB" id="A0A8X6GYT5"/>
<evidence type="ECO:0000313" key="1">
    <source>
        <dbReference type="EMBL" id="GFR14071.1"/>
    </source>
</evidence>
<dbReference type="EMBL" id="BMAO01017208">
    <property type="protein sequence ID" value="GFR14071.1"/>
    <property type="molecule type" value="Genomic_DNA"/>
</dbReference>
<sequence>MRERIELERVFRNVFVTLQADDNGTRGARRMDTGDITTCPVTPLSLVTTAATVGG</sequence>
<protein>
    <submittedName>
        <fullName evidence="1">Uncharacterized protein</fullName>
    </submittedName>
</protein>
<proteinExistence type="predicted"/>
<keyword evidence="2" id="KW-1185">Reference proteome</keyword>
<accession>A0A8X6GYT5</accession>
<evidence type="ECO:0000313" key="2">
    <source>
        <dbReference type="Proteomes" id="UP000887116"/>
    </source>
</evidence>
<reference evidence="1" key="1">
    <citation type="submission" date="2020-07" db="EMBL/GenBank/DDBJ databases">
        <title>Multicomponent nature underlies the extraordinary mechanical properties of spider dragline silk.</title>
        <authorList>
            <person name="Kono N."/>
            <person name="Nakamura H."/>
            <person name="Mori M."/>
            <person name="Yoshida Y."/>
            <person name="Ohtoshi R."/>
            <person name="Malay A.D."/>
            <person name="Moran D.A.P."/>
            <person name="Tomita M."/>
            <person name="Numata K."/>
            <person name="Arakawa K."/>
        </authorList>
    </citation>
    <scope>NUCLEOTIDE SEQUENCE</scope>
</reference>
<organism evidence="1 2">
    <name type="scientific">Trichonephila clavata</name>
    <name type="common">Joro spider</name>
    <name type="synonym">Nephila clavata</name>
    <dbReference type="NCBI Taxonomy" id="2740835"/>
    <lineage>
        <taxon>Eukaryota</taxon>
        <taxon>Metazoa</taxon>
        <taxon>Ecdysozoa</taxon>
        <taxon>Arthropoda</taxon>
        <taxon>Chelicerata</taxon>
        <taxon>Arachnida</taxon>
        <taxon>Araneae</taxon>
        <taxon>Araneomorphae</taxon>
        <taxon>Entelegynae</taxon>
        <taxon>Araneoidea</taxon>
        <taxon>Nephilidae</taxon>
        <taxon>Trichonephila</taxon>
    </lineage>
</organism>
<feature type="non-terminal residue" evidence="1">
    <location>
        <position position="55"/>
    </location>
</feature>
<name>A0A8X6GYT5_TRICU</name>
<gene>
    <name evidence="1" type="ORF">TNCT_172251</name>
</gene>
<dbReference type="Proteomes" id="UP000887116">
    <property type="component" value="Unassembled WGS sequence"/>
</dbReference>
<comment type="caution">
    <text evidence="1">The sequence shown here is derived from an EMBL/GenBank/DDBJ whole genome shotgun (WGS) entry which is preliminary data.</text>
</comment>